<keyword evidence="3" id="KW-1185">Reference proteome</keyword>
<proteinExistence type="predicted"/>
<dbReference type="EMBL" id="KZ851844">
    <property type="protein sequence ID" value="RDK48165.1"/>
    <property type="molecule type" value="Genomic_DNA"/>
</dbReference>
<gene>
    <name evidence="2" type="ORF">M752DRAFT_11734</name>
</gene>
<evidence type="ECO:0000256" key="1">
    <source>
        <dbReference type="SAM" id="MobiDB-lite"/>
    </source>
</evidence>
<feature type="region of interest" description="Disordered" evidence="1">
    <location>
        <begin position="1"/>
        <end position="59"/>
    </location>
</feature>
<feature type="compositionally biased region" description="Low complexity" evidence="1">
    <location>
        <begin position="9"/>
        <end position="43"/>
    </location>
</feature>
<dbReference type="AlphaFoldDB" id="A0A370Q166"/>
<reference evidence="2 3" key="1">
    <citation type="submission" date="2018-07" db="EMBL/GenBank/DDBJ databases">
        <title>Section-level genome sequencing of Aspergillus section Nigri to investigate inter- and intra-species variation.</title>
        <authorList>
            <consortium name="DOE Joint Genome Institute"/>
            <person name="Vesth T.C."/>
            <person name="Nybo J.L."/>
            <person name="Theobald S."/>
            <person name="Frisvad J.C."/>
            <person name="Larsen T.O."/>
            <person name="Nielsen K.F."/>
            <person name="Hoof J.B."/>
            <person name="Brandl J."/>
            <person name="Salamov A."/>
            <person name="Riley R."/>
            <person name="Gladden J.M."/>
            <person name="Phatale P."/>
            <person name="Nielsen M.T."/>
            <person name="Lyhne E.K."/>
            <person name="Kogle M.E."/>
            <person name="Strasser K."/>
            <person name="McDonnell E."/>
            <person name="Barry K."/>
            <person name="Clum A."/>
            <person name="Chen C."/>
            <person name="Nolan M."/>
            <person name="Sandor L."/>
            <person name="Kuo A."/>
            <person name="Lipzen A."/>
            <person name="Hainaut M."/>
            <person name="Drula E."/>
            <person name="Tsang A."/>
            <person name="Magnuson J.K."/>
            <person name="Henrissat B."/>
            <person name="Wiebenga A."/>
            <person name="Simmons B.A."/>
            <person name="Makela M.R."/>
            <person name="De vries R.P."/>
            <person name="Grigoriev I.V."/>
            <person name="Mortensen U.H."/>
            <person name="Baker S.E."/>
            <person name="Andersen M.R."/>
        </authorList>
    </citation>
    <scope>NUCLEOTIDE SEQUENCE [LARGE SCALE GENOMIC DNA]</scope>
    <source>
        <strain evidence="2 3">ATCC 13157</strain>
    </source>
</reference>
<evidence type="ECO:0000313" key="2">
    <source>
        <dbReference type="EMBL" id="RDK48165.1"/>
    </source>
</evidence>
<organism evidence="2 3">
    <name type="scientific">Aspergillus phoenicis ATCC 13157</name>
    <dbReference type="NCBI Taxonomy" id="1353007"/>
    <lineage>
        <taxon>Eukaryota</taxon>
        <taxon>Fungi</taxon>
        <taxon>Dikarya</taxon>
        <taxon>Ascomycota</taxon>
        <taxon>Pezizomycotina</taxon>
        <taxon>Eurotiomycetes</taxon>
        <taxon>Eurotiomycetidae</taxon>
        <taxon>Eurotiales</taxon>
        <taxon>Aspergillaceae</taxon>
        <taxon>Aspergillus</taxon>
    </lineage>
</organism>
<protein>
    <submittedName>
        <fullName evidence="2">Uncharacterized protein</fullName>
    </submittedName>
</protein>
<evidence type="ECO:0000313" key="3">
    <source>
        <dbReference type="Proteomes" id="UP000254937"/>
    </source>
</evidence>
<dbReference type="Proteomes" id="UP000254937">
    <property type="component" value="Unassembled WGS sequence"/>
</dbReference>
<sequence length="59" mass="6133">MNRLEQLHGSAVASGSSSSSSSSSSSIRCTVSSMISPPTTMTSYHPTNPNPAPINSNRH</sequence>
<accession>A0A370Q166</accession>
<name>A0A370Q166_ASPPH</name>